<gene>
    <name evidence="3" type="ORF">GK091_15060</name>
</gene>
<feature type="domain" description="DUF4142" evidence="2">
    <location>
        <begin position="45"/>
        <end position="180"/>
    </location>
</feature>
<proteinExistence type="predicted"/>
<dbReference type="Proteomes" id="UP000477386">
    <property type="component" value="Unassembled WGS sequence"/>
</dbReference>
<dbReference type="RefSeq" id="WP_164039810.1">
    <property type="nucleotide sequence ID" value="NZ_JAAGNZ010000001.1"/>
</dbReference>
<sequence>MKKTILLALLIASGLTLQSCGSSEKKDSEERAEQANEAKSTSDDDDSEFAVKAASGGMLEVELGRLAQEKAQNQQVKDFGAMMVKDHSKANDELKSLAASKNITLPTTLGEDHQKHVNELAKLSGKEFDKKYVSLMVDDHKEDIDEFEEASKDAKDPDIKALATKTLPTLKEHLTKIQAINDALK</sequence>
<organism evidence="3 4">
    <name type="scientific">Spirosoma agri</name>
    <dbReference type="NCBI Taxonomy" id="1987381"/>
    <lineage>
        <taxon>Bacteria</taxon>
        <taxon>Pseudomonadati</taxon>
        <taxon>Bacteroidota</taxon>
        <taxon>Cytophagia</taxon>
        <taxon>Cytophagales</taxon>
        <taxon>Cytophagaceae</taxon>
        <taxon>Spirosoma</taxon>
    </lineage>
</organism>
<evidence type="ECO:0000313" key="3">
    <source>
        <dbReference type="EMBL" id="NEU68210.1"/>
    </source>
</evidence>
<dbReference type="Gene3D" id="1.20.1260.10">
    <property type="match status" value="1"/>
</dbReference>
<accession>A0A6M0IIV1</accession>
<protein>
    <submittedName>
        <fullName evidence="3">DUF4142 domain-containing protein</fullName>
    </submittedName>
</protein>
<evidence type="ECO:0000259" key="2">
    <source>
        <dbReference type="Pfam" id="PF13628"/>
    </source>
</evidence>
<keyword evidence="4" id="KW-1185">Reference proteome</keyword>
<dbReference type="EMBL" id="JAAGNZ010000001">
    <property type="protein sequence ID" value="NEU68210.1"/>
    <property type="molecule type" value="Genomic_DNA"/>
</dbReference>
<feature type="region of interest" description="Disordered" evidence="1">
    <location>
        <begin position="20"/>
        <end position="51"/>
    </location>
</feature>
<name>A0A6M0IIV1_9BACT</name>
<reference evidence="3 4" key="1">
    <citation type="submission" date="2020-02" db="EMBL/GenBank/DDBJ databases">
        <title>Draft genome sequence of two Spirosoma agri KCTC 52727 and Spirosoma terrae KCTC 52035.</title>
        <authorList>
            <person name="Rojas J."/>
            <person name="Ambika Manirajan B."/>
            <person name="Ratering S."/>
            <person name="Suarez C."/>
            <person name="Schnell S."/>
        </authorList>
    </citation>
    <scope>NUCLEOTIDE SEQUENCE [LARGE SCALE GENOMIC DNA]</scope>
    <source>
        <strain evidence="3 4">KCTC 52727</strain>
    </source>
</reference>
<evidence type="ECO:0000313" key="4">
    <source>
        <dbReference type="Proteomes" id="UP000477386"/>
    </source>
</evidence>
<dbReference type="Pfam" id="PF13628">
    <property type="entry name" value="DUF4142"/>
    <property type="match status" value="1"/>
</dbReference>
<dbReference type="InterPro" id="IPR012347">
    <property type="entry name" value="Ferritin-like"/>
</dbReference>
<dbReference type="PANTHER" id="PTHR38593:SF1">
    <property type="entry name" value="BLR2558 PROTEIN"/>
    <property type="match status" value="1"/>
</dbReference>
<comment type="caution">
    <text evidence="3">The sequence shown here is derived from an EMBL/GenBank/DDBJ whole genome shotgun (WGS) entry which is preliminary data.</text>
</comment>
<feature type="compositionally biased region" description="Basic and acidic residues" evidence="1">
    <location>
        <begin position="23"/>
        <end position="42"/>
    </location>
</feature>
<evidence type="ECO:0000256" key="1">
    <source>
        <dbReference type="SAM" id="MobiDB-lite"/>
    </source>
</evidence>
<dbReference type="PANTHER" id="PTHR38593">
    <property type="entry name" value="BLR2558 PROTEIN"/>
    <property type="match status" value="1"/>
</dbReference>
<dbReference type="AlphaFoldDB" id="A0A6M0IIV1"/>
<dbReference type="PROSITE" id="PS51257">
    <property type="entry name" value="PROKAR_LIPOPROTEIN"/>
    <property type="match status" value="1"/>
</dbReference>
<dbReference type="InterPro" id="IPR025419">
    <property type="entry name" value="DUF4142"/>
</dbReference>